<dbReference type="EMBL" id="BMMP01000018">
    <property type="protein sequence ID" value="GGO55994.1"/>
    <property type="molecule type" value="Genomic_DNA"/>
</dbReference>
<evidence type="ECO:0000313" key="2">
    <source>
        <dbReference type="Proteomes" id="UP000631535"/>
    </source>
</evidence>
<comment type="caution">
    <text evidence="1">The sequence shown here is derived from an EMBL/GenBank/DDBJ whole genome shotgun (WGS) entry which is preliminary data.</text>
</comment>
<accession>A0ABQ2MPF2</accession>
<dbReference type="RefSeq" id="WP_189039322.1">
    <property type="nucleotide sequence ID" value="NZ_BMMP01000018.1"/>
</dbReference>
<sequence>MILDEVVRALTLIVLVLLTPGAITRDPATVRVQTRATLTSSAVVAKADAGKPGAVRLTEDPRFALVASEVDKIRH</sequence>
<organism evidence="1 2">
    <name type="scientific">Streptomyces daqingensis</name>
    <dbReference type="NCBI Taxonomy" id="1472640"/>
    <lineage>
        <taxon>Bacteria</taxon>
        <taxon>Bacillati</taxon>
        <taxon>Actinomycetota</taxon>
        <taxon>Actinomycetes</taxon>
        <taxon>Kitasatosporales</taxon>
        <taxon>Streptomycetaceae</taxon>
        <taxon>Streptomyces</taxon>
    </lineage>
</organism>
<name>A0ABQ2MPF2_9ACTN</name>
<proteinExistence type="predicted"/>
<keyword evidence="2" id="KW-1185">Reference proteome</keyword>
<reference evidence="2" key="1">
    <citation type="journal article" date="2019" name="Int. J. Syst. Evol. Microbiol.">
        <title>The Global Catalogue of Microorganisms (GCM) 10K type strain sequencing project: providing services to taxonomists for standard genome sequencing and annotation.</title>
        <authorList>
            <consortium name="The Broad Institute Genomics Platform"/>
            <consortium name="The Broad Institute Genome Sequencing Center for Infectious Disease"/>
            <person name="Wu L."/>
            <person name="Ma J."/>
        </authorList>
    </citation>
    <scope>NUCLEOTIDE SEQUENCE [LARGE SCALE GENOMIC DNA]</scope>
    <source>
        <strain evidence="2">CGMCC 4.7178</strain>
    </source>
</reference>
<gene>
    <name evidence="1" type="ORF">GCM10012287_48550</name>
</gene>
<protein>
    <submittedName>
        <fullName evidence="1">Uncharacterized protein</fullName>
    </submittedName>
</protein>
<evidence type="ECO:0000313" key="1">
    <source>
        <dbReference type="EMBL" id="GGO55994.1"/>
    </source>
</evidence>
<dbReference type="Proteomes" id="UP000631535">
    <property type="component" value="Unassembled WGS sequence"/>
</dbReference>